<reference evidence="2 3" key="1">
    <citation type="submission" date="2023-07" db="EMBL/GenBank/DDBJ databases">
        <title>Genomic Encyclopedia of Type Strains, Phase IV (KMG-IV): sequencing the most valuable type-strain genomes for metagenomic binning, comparative biology and taxonomic classification.</title>
        <authorList>
            <person name="Goeker M."/>
        </authorList>
    </citation>
    <scope>NUCLEOTIDE SEQUENCE [LARGE SCALE GENOMIC DNA]</scope>
    <source>
        <strain evidence="2 3">DSM 29005</strain>
    </source>
</reference>
<accession>A0ABT9ZCD6</accession>
<comment type="caution">
    <text evidence="2">The sequence shown here is derived from an EMBL/GenBank/DDBJ whole genome shotgun (WGS) entry which is preliminary data.</text>
</comment>
<keyword evidence="1" id="KW-0812">Transmembrane</keyword>
<protein>
    <submittedName>
        <fullName evidence="2">Uncharacterized protein</fullName>
    </submittedName>
</protein>
<evidence type="ECO:0000256" key="1">
    <source>
        <dbReference type="SAM" id="Phobius"/>
    </source>
</evidence>
<keyword evidence="3" id="KW-1185">Reference proteome</keyword>
<dbReference type="RefSeq" id="WP_307338462.1">
    <property type="nucleotide sequence ID" value="NZ_JAUSUD010000004.1"/>
</dbReference>
<evidence type="ECO:0000313" key="3">
    <source>
        <dbReference type="Proteomes" id="UP001234495"/>
    </source>
</evidence>
<proteinExistence type="predicted"/>
<gene>
    <name evidence="2" type="ORF">J2S19_001181</name>
</gene>
<feature type="transmembrane region" description="Helical" evidence="1">
    <location>
        <begin position="12"/>
        <end position="35"/>
    </location>
</feature>
<dbReference type="Proteomes" id="UP001234495">
    <property type="component" value="Unassembled WGS sequence"/>
</dbReference>
<feature type="transmembrane region" description="Helical" evidence="1">
    <location>
        <begin position="47"/>
        <end position="66"/>
    </location>
</feature>
<organism evidence="2 3">
    <name type="scientific">Metabacillus malikii</name>
    <dbReference type="NCBI Taxonomy" id="1504265"/>
    <lineage>
        <taxon>Bacteria</taxon>
        <taxon>Bacillati</taxon>
        <taxon>Bacillota</taxon>
        <taxon>Bacilli</taxon>
        <taxon>Bacillales</taxon>
        <taxon>Bacillaceae</taxon>
        <taxon>Metabacillus</taxon>
    </lineage>
</organism>
<keyword evidence="1" id="KW-1133">Transmembrane helix</keyword>
<dbReference type="EMBL" id="JAUSUD010000004">
    <property type="protein sequence ID" value="MDQ0229929.1"/>
    <property type="molecule type" value="Genomic_DNA"/>
</dbReference>
<keyword evidence="1" id="KW-0472">Membrane</keyword>
<name>A0ABT9ZCD6_9BACI</name>
<sequence>MIYDAVQIGPFIIQYFLIIVLLTFFINYVLIQLLINNIEIKQFIKQYYITMVLMTLFTYKFGIILFQPDILFTKYWFYFTGGTKAMYLGFILSILFLIWQMFSKKLSTKVVVTGILIMFICFHILYPIIKIIVLSLT</sequence>
<evidence type="ECO:0000313" key="2">
    <source>
        <dbReference type="EMBL" id="MDQ0229929.1"/>
    </source>
</evidence>
<feature type="transmembrane region" description="Helical" evidence="1">
    <location>
        <begin position="78"/>
        <end position="98"/>
    </location>
</feature>
<feature type="transmembrane region" description="Helical" evidence="1">
    <location>
        <begin position="110"/>
        <end position="129"/>
    </location>
</feature>